<accession>A0A3E4UNJ5</accession>
<protein>
    <recommendedName>
        <fullName evidence="3">Mor transcription activator domain-containing protein</fullName>
    </recommendedName>
</protein>
<dbReference type="Proteomes" id="UP000261223">
    <property type="component" value="Unassembled WGS sequence"/>
</dbReference>
<dbReference type="AlphaFoldDB" id="A0A3E4UNJ5"/>
<evidence type="ECO:0008006" key="3">
    <source>
        <dbReference type="Google" id="ProtNLM"/>
    </source>
</evidence>
<name>A0A3E4UNJ5_BACSE</name>
<proteinExistence type="predicted"/>
<sequence>MTLFEALKFNREPLEMLINLGGKQDDLRFIDLYTEYEVMKKQGEKTTYTVAFLAHKYSVSERKVYDIIKRFGKHCTLGAV</sequence>
<comment type="caution">
    <text evidence="1">The sequence shown here is derived from an EMBL/GenBank/DDBJ whole genome shotgun (WGS) entry which is preliminary data.</text>
</comment>
<evidence type="ECO:0000313" key="2">
    <source>
        <dbReference type="Proteomes" id="UP000261223"/>
    </source>
</evidence>
<gene>
    <name evidence="1" type="ORF">DXC34_10105</name>
</gene>
<organism evidence="1 2">
    <name type="scientific">Bacteroides stercoris</name>
    <dbReference type="NCBI Taxonomy" id="46506"/>
    <lineage>
        <taxon>Bacteria</taxon>
        <taxon>Pseudomonadati</taxon>
        <taxon>Bacteroidota</taxon>
        <taxon>Bacteroidia</taxon>
        <taxon>Bacteroidales</taxon>
        <taxon>Bacteroidaceae</taxon>
        <taxon>Bacteroides</taxon>
    </lineage>
</organism>
<evidence type="ECO:0000313" key="1">
    <source>
        <dbReference type="EMBL" id="RGM12981.1"/>
    </source>
</evidence>
<reference evidence="1 2" key="1">
    <citation type="submission" date="2018-08" db="EMBL/GenBank/DDBJ databases">
        <title>A genome reference for cultivated species of the human gut microbiota.</title>
        <authorList>
            <person name="Zou Y."/>
            <person name="Xue W."/>
            <person name="Luo G."/>
        </authorList>
    </citation>
    <scope>NUCLEOTIDE SEQUENCE [LARGE SCALE GENOMIC DNA]</scope>
    <source>
        <strain evidence="1 2">TF03-6</strain>
    </source>
</reference>
<dbReference type="EMBL" id="QSSV01000011">
    <property type="protein sequence ID" value="RGM12981.1"/>
    <property type="molecule type" value="Genomic_DNA"/>
</dbReference>
<dbReference type="RefSeq" id="WP_117741890.1">
    <property type="nucleotide sequence ID" value="NZ_CAXSRQ010000004.1"/>
</dbReference>